<dbReference type="PANTHER" id="PTHR42754:SF1">
    <property type="entry name" value="LIPOPROTEIN"/>
    <property type="match status" value="1"/>
</dbReference>
<comment type="caution">
    <text evidence="1">The sequence shown here is derived from an EMBL/GenBank/DDBJ whole genome shotgun (WGS) entry which is preliminary data.</text>
</comment>
<dbReference type="Pfam" id="PF05345">
    <property type="entry name" value="He_PIG"/>
    <property type="match status" value="1"/>
</dbReference>
<dbReference type="InterPro" id="IPR013783">
    <property type="entry name" value="Ig-like_fold"/>
</dbReference>
<gene>
    <name evidence="1" type="ORF">ACFPMF_21720</name>
</gene>
<dbReference type="EMBL" id="JBHSMA010000009">
    <property type="protein sequence ID" value="MFC5411958.1"/>
    <property type="molecule type" value="Genomic_DNA"/>
</dbReference>
<dbReference type="SUPFAM" id="SSF50998">
    <property type="entry name" value="Quinoprotein alcohol dehydrogenase-like"/>
    <property type="match status" value="1"/>
</dbReference>
<evidence type="ECO:0000313" key="1">
    <source>
        <dbReference type="EMBL" id="MFC5411958.1"/>
    </source>
</evidence>
<name>A0ABW0IEP0_9BACT</name>
<proteinExistence type="predicted"/>
<sequence length="506" mass="54852">MGNTTQRPGELYWQKTLGGTGEEIANAITTTADGGFLVAGSTNSNDGDVRGFQGGILDFWVVKLTQSGHISWQKPLGGKDEETIFGIALAPDGGYVMAGYTWSNDGNVTGNHGGHDFWVVKLREPLQVLPPFYNCNTGEITFRTKGGNNTPILFAAPGITRATTSKVGLVDPGLRSDPKVIPITAIQSGQQVTYNFDLRTACIHPLCFQYHLPEQCPPFIPKLVQPIPSQVMTLGQTLAGRGVVLSTYMVDPTPYMPYYSFYASEWTFQVEGLPPGLWLASTTMEYSPFAAIQGTPTQTGQFTVKLTASTGQFGNRPIVTTFTITVFPAGPLTLQPPRYDCESGAFHFNTSGGDGSTIEYMAAGITPWTTNPDQFVEYALRTAKDVQPFTLRARQRGVIVTAQWDLKASCGRARMGSVETDLSGFQVRLLGNPPADQAAEVEIRGAKGKWVQVQVNDLQGKVLHHKHIQLADDVERQSIPIGSGSGQYLLEVASGGERKVLKVLKP</sequence>
<dbReference type="InterPro" id="IPR011047">
    <property type="entry name" value="Quinoprotein_ADH-like_sf"/>
</dbReference>
<dbReference type="Proteomes" id="UP001596106">
    <property type="component" value="Unassembled WGS sequence"/>
</dbReference>
<reference evidence="2" key="1">
    <citation type="journal article" date="2019" name="Int. J. Syst. Evol. Microbiol.">
        <title>The Global Catalogue of Microorganisms (GCM) 10K type strain sequencing project: providing services to taxonomists for standard genome sequencing and annotation.</title>
        <authorList>
            <consortium name="The Broad Institute Genomics Platform"/>
            <consortium name="The Broad Institute Genome Sequencing Center for Infectious Disease"/>
            <person name="Wu L."/>
            <person name="Ma J."/>
        </authorList>
    </citation>
    <scope>NUCLEOTIDE SEQUENCE [LARGE SCALE GENOMIC DNA]</scope>
    <source>
        <strain evidence="2">CCUG 55250</strain>
    </source>
</reference>
<dbReference type="RefSeq" id="WP_379848991.1">
    <property type="nucleotide sequence ID" value="NZ_JBHSMA010000009.1"/>
</dbReference>
<organism evidence="1 2">
    <name type="scientific">Larkinella bovis</name>
    <dbReference type="NCBI Taxonomy" id="683041"/>
    <lineage>
        <taxon>Bacteria</taxon>
        <taxon>Pseudomonadati</taxon>
        <taxon>Bacteroidota</taxon>
        <taxon>Cytophagia</taxon>
        <taxon>Cytophagales</taxon>
        <taxon>Spirosomataceae</taxon>
        <taxon>Larkinella</taxon>
    </lineage>
</organism>
<dbReference type="Gene3D" id="2.60.40.10">
    <property type="entry name" value="Immunoglobulins"/>
    <property type="match status" value="1"/>
</dbReference>
<dbReference type="PANTHER" id="PTHR42754">
    <property type="entry name" value="ENDOGLUCANASE"/>
    <property type="match status" value="1"/>
</dbReference>
<keyword evidence="2" id="KW-1185">Reference proteome</keyword>
<accession>A0ABW0IEP0</accession>
<protein>
    <submittedName>
        <fullName evidence="1">Ig domain-containing protein</fullName>
    </submittedName>
</protein>
<evidence type="ECO:0000313" key="2">
    <source>
        <dbReference type="Proteomes" id="UP001596106"/>
    </source>
</evidence>